<dbReference type="Gene3D" id="1.25.40.10">
    <property type="entry name" value="Tetratricopeptide repeat domain"/>
    <property type="match status" value="1"/>
</dbReference>
<sequence>VHVGMSDYKFGKEEDAVKIIEGLAEDYPNHALIDYGHGQIALLKEDMETAIGFFNSSIEKDPRSDAAPIVLGDYYMSAGNTDKAIAVWENFLQNNRYHKKLRKRLNQAKKPVE</sequence>
<evidence type="ECO:0000313" key="1">
    <source>
        <dbReference type="EMBL" id="SVA40487.1"/>
    </source>
</evidence>
<accession>A0A381VLD9</accession>
<proteinExistence type="predicted"/>
<dbReference type="AlphaFoldDB" id="A0A381VLD9"/>
<dbReference type="EMBL" id="UINC01009011">
    <property type="protein sequence ID" value="SVA40487.1"/>
    <property type="molecule type" value="Genomic_DNA"/>
</dbReference>
<name>A0A381VLD9_9ZZZZ</name>
<dbReference type="SUPFAM" id="SSF48452">
    <property type="entry name" value="TPR-like"/>
    <property type="match status" value="1"/>
</dbReference>
<gene>
    <name evidence="1" type="ORF">METZ01_LOCUS93341</name>
</gene>
<reference evidence="1" key="1">
    <citation type="submission" date="2018-05" db="EMBL/GenBank/DDBJ databases">
        <authorList>
            <person name="Lanie J.A."/>
            <person name="Ng W.-L."/>
            <person name="Kazmierczak K.M."/>
            <person name="Andrzejewski T.M."/>
            <person name="Davidsen T.M."/>
            <person name="Wayne K.J."/>
            <person name="Tettelin H."/>
            <person name="Glass J.I."/>
            <person name="Rusch D."/>
            <person name="Podicherti R."/>
            <person name="Tsui H.-C.T."/>
            <person name="Winkler M.E."/>
        </authorList>
    </citation>
    <scope>NUCLEOTIDE SEQUENCE</scope>
</reference>
<feature type="non-terminal residue" evidence="1">
    <location>
        <position position="1"/>
    </location>
</feature>
<dbReference type="Pfam" id="PF13432">
    <property type="entry name" value="TPR_16"/>
    <property type="match status" value="1"/>
</dbReference>
<protein>
    <submittedName>
        <fullName evidence="1">Uncharacterized protein</fullName>
    </submittedName>
</protein>
<organism evidence="1">
    <name type="scientific">marine metagenome</name>
    <dbReference type="NCBI Taxonomy" id="408172"/>
    <lineage>
        <taxon>unclassified sequences</taxon>
        <taxon>metagenomes</taxon>
        <taxon>ecological metagenomes</taxon>
    </lineage>
</organism>
<dbReference type="InterPro" id="IPR011990">
    <property type="entry name" value="TPR-like_helical_dom_sf"/>
</dbReference>